<dbReference type="OrthoDB" id="7190507at2"/>
<reference evidence="3" key="1">
    <citation type="submission" date="2018-05" db="EMBL/GenBank/DDBJ databases">
        <authorList>
            <person name="Li X."/>
        </authorList>
    </citation>
    <scope>NUCLEOTIDE SEQUENCE [LARGE SCALE GENOMIC DNA]</scope>
    <source>
        <strain evidence="3">YIM 73061</strain>
    </source>
</reference>
<proteinExistence type="predicted"/>
<gene>
    <name evidence="2" type="ORF">DJ018_16210</name>
</gene>
<protein>
    <submittedName>
        <fullName evidence="2">Uncharacterized protein</fullName>
    </submittedName>
</protein>
<feature type="compositionally biased region" description="Polar residues" evidence="1">
    <location>
        <begin position="9"/>
        <end position="22"/>
    </location>
</feature>
<keyword evidence="3" id="KW-1185">Reference proteome</keyword>
<feature type="region of interest" description="Disordered" evidence="1">
    <location>
        <begin position="1"/>
        <end position="22"/>
    </location>
</feature>
<comment type="caution">
    <text evidence="2">The sequence shown here is derived from an EMBL/GenBank/DDBJ whole genome shotgun (WGS) entry which is preliminary data.</text>
</comment>
<evidence type="ECO:0000256" key="1">
    <source>
        <dbReference type="SAM" id="MobiDB-lite"/>
    </source>
</evidence>
<sequence>MSPPLSVVADNNQLSPAQKTETVAQRVRRLQQEAKTLAKDHVRALTTSLMQVEELAAEIAEGGDAYPPGIRDLARRLVEDCEMRVQTLEAISARN</sequence>
<evidence type="ECO:0000313" key="2">
    <source>
        <dbReference type="EMBL" id="RAK51476.1"/>
    </source>
</evidence>
<evidence type="ECO:0000313" key="3">
    <source>
        <dbReference type="Proteomes" id="UP000249725"/>
    </source>
</evidence>
<accession>A0A328AB81</accession>
<dbReference type="RefSeq" id="WP_111516011.1">
    <property type="nucleotide sequence ID" value="NZ_QFYR01000004.1"/>
</dbReference>
<organism evidence="2 3">
    <name type="scientific">Phenylobacterium deserti</name>
    <dbReference type="NCBI Taxonomy" id="1914756"/>
    <lineage>
        <taxon>Bacteria</taxon>
        <taxon>Pseudomonadati</taxon>
        <taxon>Pseudomonadota</taxon>
        <taxon>Alphaproteobacteria</taxon>
        <taxon>Caulobacterales</taxon>
        <taxon>Caulobacteraceae</taxon>
        <taxon>Phenylobacterium</taxon>
    </lineage>
</organism>
<dbReference type="AlphaFoldDB" id="A0A328AB81"/>
<dbReference type="EMBL" id="QFYR01000004">
    <property type="protein sequence ID" value="RAK51476.1"/>
    <property type="molecule type" value="Genomic_DNA"/>
</dbReference>
<name>A0A328AB81_9CAUL</name>
<dbReference type="Proteomes" id="UP000249725">
    <property type="component" value="Unassembled WGS sequence"/>
</dbReference>